<name>A0ABQ0DFY7_9EUKA</name>
<evidence type="ECO:0000313" key="1">
    <source>
        <dbReference type="EMBL" id="GAB1221612.1"/>
    </source>
</evidence>
<accession>A0ABQ0DFY7</accession>
<comment type="caution">
    <text evidence="1">The sequence shown here is derived from an EMBL/GenBank/DDBJ whole genome shotgun (WGS) entry which is preliminary data.</text>
</comment>
<sequence length="80" mass="9295">MNNIIIHQEIDVPINNFLIQSDGKGGVYFHDKETHELYQYNPKSQKVISIEHQFVGAILFTLSTKKQAFITKKTNKKYPD</sequence>
<organism evidence="1 2">
    <name type="scientific">Entamoeba nuttalli</name>
    <dbReference type="NCBI Taxonomy" id="412467"/>
    <lineage>
        <taxon>Eukaryota</taxon>
        <taxon>Amoebozoa</taxon>
        <taxon>Evosea</taxon>
        <taxon>Archamoebae</taxon>
        <taxon>Mastigamoebida</taxon>
        <taxon>Entamoebidae</taxon>
        <taxon>Entamoeba</taxon>
    </lineage>
</organism>
<gene>
    <name evidence="1" type="ORF">ENUP19_0082G0153</name>
</gene>
<protein>
    <submittedName>
        <fullName evidence="1">Uncharacterized protein</fullName>
    </submittedName>
</protein>
<reference evidence="1 2" key="1">
    <citation type="journal article" date="2019" name="PLoS Negl. Trop. Dis.">
        <title>Whole genome sequencing of Entamoeba nuttalli reveals mammalian host-related molecular signatures and a novel octapeptide-repeat surface protein.</title>
        <authorList>
            <person name="Tanaka M."/>
            <person name="Makiuchi T."/>
            <person name="Komiyama T."/>
            <person name="Shiina T."/>
            <person name="Osaki K."/>
            <person name="Tachibana H."/>
        </authorList>
    </citation>
    <scope>NUCLEOTIDE SEQUENCE [LARGE SCALE GENOMIC DNA]</scope>
    <source>
        <strain evidence="1 2">P19-061405</strain>
    </source>
</reference>
<proteinExistence type="predicted"/>
<keyword evidence="2" id="KW-1185">Reference proteome</keyword>
<dbReference type="EMBL" id="BAAFRS010000082">
    <property type="protein sequence ID" value="GAB1221612.1"/>
    <property type="molecule type" value="Genomic_DNA"/>
</dbReference>
<evidence type="ECO:0000313" key="2">
    <source>
        <dbReference type="Proteomes" id="UP001628156"/>
    </source>
</evidence>
<dbReference type="Proteomes" id="UP001628156">
    <property type="component" value="Unassembled WGS sequence"/>
</dbReference>